<evidence type="ECO:0000313" key="1">
    <source>
        <dbReference type="EMBL" id="OGZ43473.1"/>
    </source>
</evidence>
<evidence type="ECO:0000313" key="2">
    <source>
        <dbReference type="Proteomes" id="UP000177785"/>
    </source>
</evidence>
<comment type="caution">
    <text evidence="1">The sequence shown here is derived from an EMBL/GenBank/DDBJ whole genome shotgun (WGS) entry which is preliminary data.</text>
</comment>
<sequence length="255" mass="28414">MLVVIPAFADQMTGQQLMEAVVENLRGPHGTMMVGIGKIVSPHMHSDVTLGRSVDGTEEGVHIDVLSAVNEVGTGGRGGQKYRVIRRENEVSSLTYLPGLGRGRKRPFIPLDQVMETDQVYYFFPMVGNLRYDFEYTCTKCDTDDPVVSAVRKSNQAPEIAPFPSSTWYLKRIGSVYVPIRVEYYLEADAPKAFAIQIYKGYAEVEGAPGYLAPQAIETGETKLTFERWFVRPPIDWILSSNNQTIGIQTLPAYP</sequence>
<dbReference type="EMBL" id="MHNL01000034">
    <property type="protein sequence ID" value="OGZ43473.1"/>
    <property type="molecule type" value="Genomic_DNA"/>
</dbReference>
<dbReference type="AlphaFoldDB" id="A0A1G2FZH3"/>
<proteinExistence type="predicted"/>
<name>A0A1G2FZH3_9BACT</name>
<accession>A0A1G2FZH3</accession>
<protein>
    <submittedName>
        <fullName evidence="1">Uncharacterized protein</fullName>
    </submittedName>
</protein>
<organism evidence="1 2">
    <name type="scientific">Candidatus Ryanbacteria bacterium RIFCSPHIGHO2_01_FULL_48_27</name>
    <dbReference type="NCBI Taxonomy" id="1802115"/>
    <lineage>
        <taxon>Bacteria</taxon>
        <taxon>Candidatus Ryaniibacteriota</taxon>
    </lineage>
</organism>
<gene>
    <name evidence="1" type="ORF">A2756_04110</name>
</gene>
<dbReference type="Proteomes" id="UP000177785">
    <property type="component" value="Unassembled WGS sequence"/>
</dbReference>
<reference evidence="1 2" key="1">
    <citation type="journal article" date="2016" name="Nat. Commun.">
        <title>Thousands of microbial genomes shed light on interconnected biogeochemical processes in an aquifer system.</title>
        <authorList>
            <person name="Anantharaman K."/>
            <person name="Brown C.T."/>
            <person name="Hug L.A."/>
            <person name="Sharon I."/>
            <person name="Castelle C.J."/>
            <person name="Probst A.J."/>
            <person name="Thomas B.C."/>
            <person name="Singh A."/>
            <person name="Wilkins M.J."/>
            <person name="Karaoz U."/>
            <person name="Brodie E.L."/>
            <person name="Williams K.H."/>
            <person name="Hubbard S.S."/>
            <person name="Banfield J.F."/>
        </authorList>
    </citation>
    <scope>NUCLEOTIDE SEQUENCE [LARGE SCALE GENOMIC DNA]</scope>
</reference>